<accession>A0A7M7MFP4</accession>
<reference evidence="12" key="1">
    <citation type="submission" date="2021-01" db="UniProtKB">
        <authorList>
            <consortium name="EnsemblMetazoa"/>
        </authorList>
    </citation>
    <scope>IDENTIFICATION</scope>
</reference>
<comment type="subcellular location">
    <subcellularLocation>
        <location evidence="2">Cytoplasm</location>
        <location evidence="2">Cytoskeleton</location>
    </subcellularLocation>
    <subcellularLocation>
        <location evidence="1">Nucleus</location>
    </subcellularLocation>
</comment>
<evidence type="ECO:0000256" key="9">
    <source>
        <dbReference type="ARBA" id="ARBA00023212"/>
    </source>
</evidence>
<dbReference type="SUPFAM" id="SSF54648">
    <property type="entry name" value="DLC"/>
    <property type="match status" value="1"/>
</dbReference>
<keyword evidence="4" id="KW-0813">Transport</keyword>
<dbReference type="Gene3D" id="3.30.740.10">
    <property type="entry name" value="Protein Inhibitor Of Neuronal Nitric Oxide Synthase"/>
    <property type="match status" value="1"/>
</dbReference>
<keyword evidence="7" id="KW-0509">mRNA transport</keyword>
<feature type="transmembrane region" description="Helical" evidence="11">
    <location>
        <begin position="116"/>
        <end position="138"/>
    </location>
</feature>
<dbReference type="SMART" id="SM01375">
    <property type="entry name" value="Dynein_light"/>
    <property type="match status" value="1"/>
</dbReference>
<evidence type="ECO:0000256" key="10">
    <source>
        <dbReference type="ARBA" id="ARBA00023242"/>
    </source>
</evidence>
<keyword evidence="10" id="KW-0539">Nucleus</keyword>
<organism evidence="12 13">
    <name type="scientific">Varroa destructor</name>
    <name type="common">Honeybee mite</name>
    <dbReference type="NCBI Taxonomy" id="109461"/>
    <lineage>
        <taxon>Eukaryota</taxon>
        <taxon>Metazoa</taxon>
        <taxon>Ecdysozoa</taxon>
        <taxon>Arthropoda</taxon>
        <taxon>Chelicerata</taxon>
        <taxon>Arachnida</taxon>
        <taxon>Acari</taxon>
        <taxon>Parasitiformes</taxon>
        <taxon>Mesostigmata</taxon>
        <taxon>Gamasina</taxon>
        <taxon>Dermanyssoidea</taxon>
        <taxon>Varroidae</taxon>
        <taxon>Varroa</taxon>
    </lineage>
</organism>
<dbReference type="AlphaFoldDB" id="A0A7M7MFP4"/>
<dbReference type="OMA" id="IIMYIRK"/>
<proteinExistence type="predicted"/>
<evidence type="ECO:0000313" key="12">
    <source>
        <dbReference type="EnsemblMetazoa" id="XP_022673235"/>
    </source>
</evidence>
<protein>
    <recommendedName>
        <fullName evidence="3">Dynein light chain 1, cytoplasmic</fullName>
    </recommendedName>
</protein>
<evidence type="ECO:0000256" key="1">
    <source>
        <dbReference type="ARBA" id="ARBA00004123"/>
    </source>
</evidence>
<evidence type="ECO:0000256" key="7">
    <source>
        <dbReference type="ARBA" id="ARBA00022816"/>
    </source>
</evidence>
<dbReference type="RefSeq" id="XP_022673235.1">
    <property type="nucleotide sequence ID" value="XM_022817500.1"/>
</dbReference>
<keyword evidence="5" id="KW-0963">Cytoplasm</keyword>
<dbReference type="InterPro" id="IPR001372">
    <property type="entry name" value="Dynein_light_chain_typ-1/2"/>
</dbReference>
<dbReference type="Proteomes" id="UP000594260">
    <property type="component" value="Unplaced"/>
</dbReference>
<evidence type="ECO:0000256" key="4">
    <source>
        <dbReference type="ARBA" id="ARBA00022448"/>
    </source>
</evidence>
<dbReference type="FunFam" id="3.30.740.10:FF:000005">
    <property type="entry name" value="Dynein light chain"/>
    <property type="match status" value="1"/>
</dbReference>
<evidence type="ECO:0000256" key="8">
    <source>
        <dbReference type="ARBA" id="ARBA00022927"/>
    </source>
</evidence>
<dbReference type="InterPro" id="IPR037177">
    <property type="entry name" value="DLC_sf"/>
</dbReference>
<dbReference type="KEGG" id="vde:111255486"/>
<dbReference type="GO" id="GO:0005868">
    <property type="term" value="C:cytoplasmic dynein complex"/>
    <property type="evidence" value="ECO:0007669"/>
    <property type="project" value="TreeGrafter"/>
</dbReference>
<dbReference type="GO" id="GO:0015031">
    <property type="term" value="P:protein transport"/>
    <property type="evidence" value="ECO:0007669"/>
    <property type="project" value="UniProtKB-KW"/>
</dbReference>
<dbReference type="GO" id="GO:0005874">
    <property type="term" value="C:microtubule"/>
    <property type="evidence" value="ECO:0007669"/>
    <property type="project" value="UniProtKB-KW"/>
</dbReference>
<keyword evidence="11" id="KW-1133">Transmembrane helix</keyword>
<dbReference type="OrthoDB" id="10033309at2759"/>
<sequence length="419" mass="47267">MSLELRTATVQTCKYSMGLSIIGLILVTSRLMEASREIEFLRVVEVDWLGQFDELTSDAGVLRHDLHTFIGELTVSRTILLLSVIFLLVYILSWWWMVFALKQAKDDGSVPLRTILLLSIFAAVDIAASTGFVLLRIIMFQIRDKQYPADLRIPAPSELERYPAIAALRLVTLKSSTATTDIVVSIVVGFLTGLRVYSVANIIHFYKRSKKTAVGLYGDYSTEMFGERLEELKTEPQPMEKAYSTLPHPHKPDAHQSAYPLNHTSYIASPFNWAASVHSATMRIQPHPPLHDRFKTGGGMIERRSWAPQNTAASVIDDPHAGAQSNEVQRNDGELQIQAADMPLEMQKTAMQSALQAIRLYGSEKHIAEAIKQDFDQLYSPTWHCIVGRNWGSCVTHSKKCYVRMLWKDNITILLYRSI</sequence>
<evidence type="ECO:0000256" key="3">
    <source>
        <dbReference type="ARBA" id="ARBA00015062"/>
    </source>
</evidence>
<dbReference type="Pfam" id="PF01221">
    <property type="entry name" value="Dynein_light"/>
    <property type="match status" value="1"/>
</dbReference>
<keyword evidence="13" id="KW-1185">Reference proteome</keyword>
<keyword evidence="11" id="KW-0812">Transmembrane</keyword>
<evidence type="ECO:0000256" key="11">
    <source>
        <dbReference type="SAM" id="Phobius"/>
    </source>
</evidence>
<dbReference type="GeneID" id="111255486"/>
<feature type="transmembrane region" description="Helical" evidence="11">
    <location>
        <begin position="79"/>
        <end position="96"/>
    </location>
</feature>
<evidence type="ECO:0000313" key="13">
    <source>
        <dbReference type="Proteomes" id="UP000594260"/>
    </source>
</evidence>
<evidence type="ECO:0000256" key="5">
    <source>
        <dbReference type="ARBA" id="ARBA00022490"/>
    </source>
</evidence>
<evidence type="ECO:0000256" key="6">
    <source>
        <dbReference type="ARBA" id="ARBA00022701"/>
    </source>
</evidence>
<dbReference type="PANTHER" id="PTHR11886:SF35">
    <property type="entry name" value="DYNEIN LIGHT CHAIN"/>
    <property type="match status" value="1"/>
</dbReference>
<keyword evidence="6" id="KW-0493">Microtubule</keyword>
<name>A0A7M7MFP4_VARDE</name>
<dbReference type="GO" id="GO:0051028">
    <property type="term" value="P:mRNA transport"/>
    <property type="evidence" value="ECO:0007669"/>
    <property type="project" value="UniProtKB-KW"/>
</dbReference>
<keyword evidence="9" id="KW-0206">Cytoskeleton</keyword>
<dbReference type="InParanoid" id="A0A7M7MFP4"/>
<dbReference type="GO" id="GO:0045505">
    <property type="term" value="F:dynein intermediate chain binding"/>
    <property type="evidence" value="ECO:0007669"/>
    <property type="project" value="TreeGrafter"/>
</dbReference>
<dbReference type="PANTHER" id="PTHR11886">
    <property type="entry name" value="DYNEIN LIGHT CHAIN"/>
    <property type="match status" value="1"/>
</dbReference>
<keyword evidence="11" id="KW-0472">Membrane</keyword>
<dbReference type="GO" id="GO:0005634">
    <property type="term" value="C:nucleus"/>
    <property type="evidence" value="ECO:0007669"/>
    <property type="project" value="UniProtKB-SubCell"/>
</dbReference>
<keyword evidence="8" id="KW-0653">Protein transport</keyword>
<dbReference type="EnsemblMetazoa" id="XM_022817500">
    <property type="protein sequence ID" value="XP_022673235"/>
    <property type="gene ID" value="LOC111255486"/>
</dbReference>
<dbReference type="GO" id="GO:0007017">
    <property type="term" value="P:microtubule-based process"/>
    <property type="evidence" value="ECO:0007669"/>
    <property type="project" value="InterPro"/>
</dbReference>
<evidence type="ECO:0000256" key="2">
    <source>
        <dbReference type="ARBA" id="ARBA00004245"/>
    </source>
</evidence>